<dbReference type="CDD" id="cd05233">
    <property type="entry name" value="SDR_c"/>
    <property type="match status" value="1"/>
</dbReference>
<evidence type="ECO:0000256" key="2">
    <source>
        <dbReference type="ARBA" id="ARBA00023002"/>
    </source>
</evidence>
<dbReference type="GO" id="GO:0048038">
    <property type="term" value="F:quinone binding"/>
    <property type="evidence" value="ECO:0007669"/>
    <property type="project" value="TreeGrafter"/>
</dbReference>
<dbReference type="InterPro" id="IPR002347">
    <property type="entry name" value="SDR_fam"/>
</dbReference>
<evidence type="ECO:0000313" key="3">
    <source>
        <dbReference type="EMBL" id="GES13011.1"/>
    </source>
</evidence>
<comment type="caution">
    <text evidence="3">The sequence shown here is derived from an EMBL/GenBank/DDBJ whole genome shotgun (WGS) entry which is preliminary data.</text>
</comment>
<dbReference type="RefSeq" id="WP_155358288.1">
    <property type="nucleotide sequence ID" value="NZ_BAAAHL010000009.1"/>
</dbReference>
<dbReference type="PANTHER" id="PTHR42760:SF133">
    <property type="entry name" value="3-OXOACYL-[ACYL-CARRIER-PROTEIN] REDUCTASE"/>
    <property type="match status" value="1"/>
</dbReference>
<comment type="similarity">
    <text evidence="1">Belongs to the short-chain dehydrogenases/reductases (SDR) family.</text>
</comment>
<dbReference type="FunFam" id="3.40.50.720:FF:000084">
    <property type="entry name" value="Short-chain dehydrogenase reductase"/>
    <property type="match status" value="1"/>
</dbReference>
<evidence type="ECO:0000313" key="4">
    <source>
        <dbReference type="Proteomes" id="UP000331127"/>
    </source>
</evidence>
<keyword evidence="4" id="KW-1185">Reference proteome</keyword>
<dbReference type="Pfam" id="PF13561">
    <property type="entry name" value="adh_short_C2"/>
    <property type="match status" value="1"/>
</dbReference>
<keyword evidence="2" id="KW-0560">Oxidoreductase</keyword>
<reference evidence="3 4" key="1">
    <citation type="submission" date="2019-10" db="EMBL/GenBank/DDBJ databases">
        <title>Whole genome shotgun sequence of Acrocarpospora macrocephala NBRC 16266.</title>
        <authorList>
            <person name="Ichikawa N."/>
            <person name="Kimura A."/>
            <person name="Kitahashi Y."/>
            <person name="Komaki H."/>
            <person name="Oguchi A."/>
        </authorList>
    </citation>
    <scope>NUCLEOTIDE SEQUENCE [LARGE SCALE GENOMIC DNA]</scope>
    <source>
        <strain evidence="3 4">NBRC 16266</strain>
    </source>
</reference>
<dbReference type="Proteomes" id="UP000331127">
    <property type="component" value="Unassembled WGS sequence"/>
</dbReference>
<dbReference type="OrthoDB" id="7064009at2"/>
<sequence>MGNLAGKVAVVTGGGSGIGTASARRLAQEGARVVVADIDGESAARVAAGLPGEAEAVAADVSTEDGVESYIRAAVDRFGRIDLHHLNAGVLGTMAPLPDVDPADFDHVIAVNLRGPFLGLRAAFRRYREQASGGAVVLTASISSLRGADDQLPYQTSKHGVLGLVHGAAMYGAPRGVRVNAVAPGLIPTGIFAPDRAATLGQRGGTIPMRRLGTVDEIAGVVAFLLGDDSSYVTGEVVSADGGAFIVNTVVRSGGSGAWTPQD</sequence>
<dbReference type="EMBL" id="BLAE01000041">
    <property type="protein sequence ID" value="GES13011.1"/>
    <property type="molecule type" value="Genomic_DNA"/>
</dbReference>
<dbReference type="PANTHER" id="PTHR42760">
    <property type="entry name" value="SHORT-CHAIN DEHYDROGENASES/REDUCTASES FAMILY MEMBER"/>
    <property type="match status" value="1"/>
</dbReference>
<dbReference type="InterPro" id="IPR036291">
    <property type="entry name" value="NAD(P)-bd_dom_sf"/>
</dbReference>
<protein>
    <submittedName>
        <fullName evidence="3">Short chain dehydrogenase</fullName>
    </submittedName>
</protein>
<name>A0A5M3X088_9ACTN</name>
<dbReference type="SUPFAM" id="SSF51735">
    <property type="entry name" value="NAD(P)-binding Rossmann-fold domains"/>
    <property type="match status" value="1"/>
</dbReference>
<gene>
    <name evidence="3" type="ORF">Amac_066080</name>
</gene>
<dbReference type="GO" id="GO:0006633">
    <property type="term" value="P:fatty acid biosynthetic process"/>
    <property type="evidence" value="ECO:0007669"/>
    <property type="project" value="TreeGrafter"/>
</dbReference>
<accession>A0A5M3X088</accession>
<evidence type="ECO:0000256" key="1">
    <source>
        <dbReference type="ARBA" id="ARBA00006484"/>
    </source>
</evidence>
<dbReference type="PRINTS" id="PR00081">
    <property type="entry name" value="GDHRDH"/>
</dbReference>
<dbReference type="AlphaFoldDB" id="A0A5M3X088"/>
<proteinExistence type="inferred from homology"/>
<dbReference type="GO" id="GO:0016616">
    <property type="term" value="F:oxidoreductase activity, acting on the CH-OH group of donors, NAD or NADP as acceptor"/>
    <property type="evidence" value="ECO:0007669"/>
    <property type="project" value="TreeGrafter"/>
</dbReference>
<dbReference type="Gene3D" id="3.40.50.720">
    <property type="entry name" value="NAD(P)-binding Rossmann-like Domain"/>
    <property type="match status" value="1"/>
</dbReference>
<organism evidence="3 4">
    <name type="scientific">Acrocarpospora macrocephala</name>
    <dbReference type="NCBI Taxonomy" id="150177"/>
    <lineage>
        <taxon>Bacteria</taxon>
        <taxon>Bacillati</taxon>
        <taxon>Actinomycetota</taxon>
        <taxon>Actinomycetes</taxon>
        <taxon>Streptosporangiales</taxon>
        <taxon>Streptosporangiaceae</taxon>
        <taxon>Acrocarpospora</taxon>
    </lineage>
</organism>